<sequence>MVLGTLSATTLIADEAHAQASGGDQRIAFDIPAQPLDAALTAYFRATGVQLLYDSALTAGRRSGEVRGNFTPREALRLLLRGTGLIARYSRSNAAILTSPEAREAAPLVPLGRIVVREQVAPPPRFTMVQRLAFYGQLARELQAHLRSDPRTNRLTFSVRASIEIAPGGKLERVQIEQGQDSRIRQLITEVLTGKVVTPPPDGIAQPLIVALKGKHGAQD</sequence>
<evidence type="ECO:0000256" key="1">
    <source>
        <dbReference type="ARBA" id="ARBA00022448"/>
    </source>
</evidence>
<dbReference type="EMBL" id="JACIEH010000002">
    <property type="protein sequence ID" value="MBB4099248.1"/>
    <property type="molecule type" value="Genomic_DNA"/>
</dbReference>
<dbReference type="Gene3D" id="3.55.50.30">
    <property type="match status" value="1"/>
</dbReference>
<evidence type="ECO:0000313" key="6">
    <source>
        <dbReference type="Proteomes" id="UP000557392"/>
    </source>
</evidence>
<keyword evidence="1" id="KW-0813">Transport</keyword>
<keyword evidence="3" id="KW-0998">Cell outer membrane</keyword>
<evidence type="ECO:0000256" key="2">
    <source>
        <dbReference type="ARBA" id="ARBA00023136"/>
    </source>
</evidence>
<evidence type="ECO:0000259" key="4">
    <source>
        <dbReference type="SMART" id="SM00965"/>
    </source>
</evidence>
<evidence type="ECO:0000313" key="5">
    <source>
        <dbReference type="EMBL" id="MBB4099248.1"/>
    </source>
</evidence>
<feature type="domain" description="Secretin/TonB short N-terminal" evidence="4">
    <location>
        <begin position="49"/>
        <end position="100"/>
    </location>
</feature>
<proteinExistence type="predicted"/>
<dbReference type="RefSeq" id="WP_183998539.1">
    <property type="nucleotide sequence ID" value="NZ_JACIEH010000002.1"/>
</dbReference>
<protein>
    <recommendedName>
        <fullName evidence="4">Secretin/TonB short N-terminal domain-containing protein</fullName>
    </recommendedName>
</protein>
<dbReference type="GO" id="GO:0019867">
    <property type="term" value="C:outer membrane"/>
    <property type="evidence" value="ECO:0007669"/>
    <property type="project" value="InterPro"/>
</dbReference>
<keyword evidence="6" id="KW-1185">Reference proteome</keyword>
<reference evidence="5 6" key="1">
    <citation type="submission" date="2020-08" db="EMBL/GenBank/DDBJ databases">
        <title>Genomic Encyclopedia of Type Strains, Phase IV (KMG-IV): sequencing the most valuable type-strain genomes for metagenomic binning, comparative biology and taxonomic classification.</title>
        <authorList>
            <person name="Goeker M."/>
        </authorList>
    </citation>
    <scope>NUCLEOTIDE SEQUENCE [LARGE SCALE GENOMIC DNA]</scope>
    <source>
        <strain evidence="5 6">DSM 101806</strain>
    </source>
</reference>
<comment type="caution">
    <text evidence="5">The sequence shown here is derived from an EMBL/GenBank/DDBJ whole genome shotgun (WGS) entry which is preliminary data.</text>
</comment>
<dbReference type="SMART" id="SM00965">
    <property type="entry name" value="STN"/>
    <property type="match status" value="1"/>
</dbReference>
<dbReference type="Pfam" id="PF07660">
    <property type="entry name" value="STN"/>
    <property type="match status" value="1"/>
</dbReference>
<evidence type="ECO:0000256" key="3">
    <source>
        <dbReference type="ARBA" id="ARBA00023237"/>
    </source>
</evidence>
<organism evidence="5 6">
    <name type="scientific">Sphingomonas kyeonggiensis</name>
    <dbReference type="NCBI Taxonomy" id="1268553"/>
    <lineage>
        <taxon>Bacteria</taxon>
        <taxon>Pseudomonadati</taxon>
        <taxon>Pseudomonadota</taxon>
        <taxon>Alphaproteobacteria</taxon>
        <taxon>Sphingomonadales</taxon>
        <taxon>Sphingomonadaceae</taxon>
        <taxon>Sphingomonas</taxon>
    </lineage>
</organism>
<dbReference type="AlphaFoldDB" id="A0A7W6NXH0"/>
<gene>
    <name evidence="5" type="ORF">GGR46_002812</name>
</gene>
<dbReference type="Proteomes" id="UP000557392">
    <property type="component" value="Unassembled WGS sequence"/>
</dbReference>
<keyword evidence="2" id="KW-0472">Membrane</keyword>
<accession>A0A7W6NXH0</accession>
<name>A0A7W6NXH0_9SPHN</name>
<dbReference type="InterPro" id="IPR011662">
    <property type="entry name" value="Secretin/TonB_short_N"/>
</dbReference>